<comment type="caution">
    <text evidence="2">The sequence shown here is derived from an EMBL/GenBank/DDBJ whole genome shotgun (WGS) entry which is preliminary data.</text>
</comment>
<dbReference type="RefSeq" id="WP_126350854.1">
    <property type="nucleotide sequence ID" value="NZ_CP086380.1"/>
</dbReference>
<gene>
    <name evidence="2" type="ORF">EJ104_00810</name>
</gene>
<organism evidence="2 3">
    <name type="scientific">Deinococcus radiophilus</name>
    <dbReference type="NCBI Taxonomy" id="32062"/>
    <lineage>
        <taxon>Bacteria</taxon>
        <taxon>Thermotogati</taxon>
        <taxon>Deinococcota</taxon>
        <taxon>Deinococci</taxon>
        <taxon>Deinococcales</taxon>
        <taxon>Deinococcaceae</taxon>
        <taxon>Deinococcus</taxon>
    </lineage>
</organism>
<keyword evidence="1" id="KW-0812">Transmembrane</keyword>
<protein>
    <submittedName>
        <fullName evidence="2">Uncharacterized protein</fullName>
    </submittedName>
</protein>
<dbReference type="EMBL" id="RXPE01000001">
    <property type="protein sequence ID" value="RTR30826.1"/>
    <property type="molecule type" value="Genomic_DNA"/>
</dbReference>
<feature type="transmembrane region" description="Helical" evidence="1">
    <location>
        <begin position="123"/>
        <end position="142"/>
    </location>
</feature>
<dbReference type="OrthoDB" id="70329at2"/>
<accession>A0A3S0KHA7</accession>
<evidence type="ECO:0000313" key="2">
    <source>
        <dbReference type="EMBL" id="RTR30826.1"/>
    </source>
</evidence>
<evidence type="ECO:0000256" key="1">
    <source>
        <dbReference type="SAM" id="Phobius"/>
    </source>
</evidence>
<reference evidence="2 3" key="1">
    <citation type="submission" date="2018-12" db="EMBL/GenBank/DDBJ databases">
        <title>Deinococcus radiophilus ATCC 27603 genome sequencing and assembly.</title>
        <authorList>
            <person name="Maclea K.S."/>
            <person name="Maynard C.R."/>
        </authorList>
    </citation>
    <scope>NUCLEOTIDE SEQUENCE [LARGE SCALE GENOMIC DNA]</scope>
    <source>
        <strain evidence="2 3">ATCC 27603</strain>
    </source>
</reference>
<dbReference type="Proteomes" id="UP000277766">
    <property type="component" value="Unassembled WGS sequence"/>
</dbReference>
<name>A0A3S0KHA7_9DEIO</name>
<keyword evidence="1" id="KW-1133">Transmembrane helix</keyword>
<feature type="transmembrane region" description="Helical" evidence="1">
    <location>
        <begin position="55"/>
        <end position="76"/>
    </location>
</feature>
<evidence type="ECO:0000313" key="3">
    <source>
        <dbReference type="Proteomes" id="UP000277766"/>
    </source>
</evidence>
<keyword evidence="1" id="KW-0472">Membrane</keyword>
<feature type="transmembrane region" description="Helical" evidence="1">
    <location>
        <begin position="88"/>
        <end position="111"/>
    </location>
</feature>
<feature type="transmembrane region" description="Helical" evidence="1">
    <location>
        <begin position="26"/>
        <end position="43"/>
    </location>
</feature>
<dbReference type="AlphaFoldDB" id="A0A3S0KHA7"/>
<sequence length="289" mass="31262">MTLPPFALPLLALASGYLVTWFLWGVWWPWLLVCAVIGALAWAEATGSGRAFGRSVGGVALAGATLWGAFALVAYGRMALSPHNPLPFGPLGVLVSAALPASVLAALWWLWRTRPARTPAAPPLAPWLWLLGAVALALFPPVRIDCRGMKQTESFLKYDSGFTGFAGENDWSRHPEQMPGRSELPADWVVGDVDAAITHCSRPLSFRASEPLLVAFVQEPGYNNPRSYAAVFTPGDHERLTPWTPTTGYLAQPSGTAYTPYLWPVPGLDTVYPVLPALPPELARALPQR</sequence>
<keyword evidence="3" id="KW-1185">Reference proteome</keyword>
<proteinExistence type="predicted"/>